<feature type="compositionally biased region" description="Polar residues" evidence="7">
    <location>
        <begin position="420"/>
        <end position="436"/>
    </location>
</feature>
<sequence length="448" mass="48425">MAALARIVLAFLCFLPGTLLQYTDTDFQFDPAVLSILERSEDNVTILYTGPNSTELIFLKVSSASTEVAMNLGQDTFNLTAVSNNSLSIPVQGGHIGITTLDFTVNSGASATVLDYTVKVYKAPNAIGAALNYVIIPFLVLTSFAMGTAVEWPLVVKVLKRPYGVAIGVVSQFVFMPLLAFSFSKAFSLNDVYALGLLMVGSSPGGGMSNILTYFLDADLPLSMTMTFVSTVLALGLMPLNIFIYGRAFRLNSIKVPFQNIIISLLSITIPELLGILLRHKKPALADKVMKVIRPFSALFVIALVALGVSVNLHVVYTPWQAIFAAFLLPLSGFIIGFGLAKIFCLDNNRARTVSIETAVQNGALASALIRLSFPQPESDLSFTVSFLNTMFQVGLSLLAVAVYSIYKCKKPIDEKEEMNSTNKLEDQPSNVNGQANPVIMSDVALKE</sequence>
<keyword evidence="3 8" id="KW-0812">Transmembrane</keyword>
<accession>A0A6P4ZGL7</accession>
<dbReference type="GO" id="GO:0016020">
    <property type="term" value="C:membrane"/>
    <property type="evidence" value="ECO:0007669"/>
    <property type="project" value="UniProtKB-SubCell"/>
</dbReference>
<protein>
    <submittedName>
        <fullName evidence="11">Ileal sodium/bile acid cotransporter-like</fullName>
    </submittedName>
</protein>
<evidence type="ECO:0000256" key="8">
    <source>
        <dbReference type="SAM" id="Phobius"/>
    </source>
</evidence>
<dbReference type="PANTHER" id="PTHR10361">
    <property type="entry name" value="SODIUM-BILE ACID COTRANSPORTER"/>
    <property type="match status" value="1"/>
</dbReference>
<feature type="transmembrane region" description="Helical" evidence="8">
    <location>
        <begin position="298"/>
        <end position="317"/>
    </location>
</feature>
<dbReference type="GeneID" id="109482111"/>
<evidence type="ECO:0000256" key="9">
    <source>
        <dbReference type="SAM" id="SignalP"/>
    </source>
</evidence>
<feature type="transmembrane region" description="Helical" evidence="8">
    <location>
        <begin position="162"/>
        <end position="181"/>
    </location>
</feature>
<evidence type="ECO:0000256" key="6">
    <source>
        <dbReference type="ARBA" id="ARBA00023136"/>
    </source>
</evidence>
<keyword evidence="4" id="KW-0769">Symport</keyword>
<gene>
    <name evidence="11" type="primary">LOC109482111</name>
</gene>
<feature type="transmembrane region" description="Helical" evidence="8">
    <location>
        <begin position="323"/>
        <end position="344"/>
    </location>
</feature>
<evidence type="ECO:0000313" key="11">
    <source>
        <dbReference type="RefSeq" id="XP_019640355.1"/>
    </source>
</evidence>
<comment type="subcellular location">
    <subcellularLocation>
        <location evidence="1">Membrane</location>
        <topology evidence="1">Multi-pass membrane protein</topology>
    </subcellularLocation>
</comment>
<feature type="region of interest" description="Disordered" evidence="7">
    <location>
        <begin position="417"/>
        <end position="436"/>
    </location>
</feature>
<dbReference type="InterPro" id="IPR002657">
    <property type="entry name" value="BilAc:Na_symport/Acr3"/>
</dbReference>
<dbReference type="Gene3D" id="1.20.1530.20">
    <property type="match status" value="1"/>
</dbReference>
<dbReference type="Proteomes" id="UP000515135">
    <property type="component" value="Unplaced"/>
</dbReference>
<comment type="similarity">
    <text evidence="2">Belongs to the bile acid:sodium symporter (BASS) (TC 2.A.28) family.</text>
</comment>
<keyword evidence="4" id="KW-0813">Transport</keyword>
<feature type="transmembrane region" description="Helical" evidence="8">
    <location>
        <begin position="258"/>
        <end position="278"/>
    </location>
</feature>
<dbReference type="GO" id="GO:0015293">
    <property type="term" value="F:symporter activity"/>
    <property type="evidence" value="ECO:0007669"/>
    <property type="project" value="UniProtKB-KW"/>
</dbReference>
<feature type="transmembrane region" description="Helical" evidence="8">
    <location>
        <begin position="386"/>
        <end position="407"/>
    </location>
</feature>
<organism evidence="10 11">
    <name type="scientific">Branchiostoma belcheri</name>
    <name type="common">Amphioxus</name>
    <dbReference type="NCBI Taxonomy" id="7741"/>
    <lineage>
        <taxon>Eukaryota</taxon>
        <taxon>Metazoa</taxon>
        <taxon>Chordata</taxon>
        <taxon>Cephalochordata</taxon>
        <taxon>Leptocardii</taxon>
        <taxon>Amphioxiformes</taxon>
        <taxon>Branchiostomatidae</taxon>
        <taxon>Branchiostoma</taxon>
    </lineage>
</organism>
<dbReference type="Pfam" id="PF01758">
    <property type="entry name" value="SBF"/>
    <property type="match status" value="1"/>
</dbReference>
<evidence type="ECO:0000256" key="2">
    <source>
        <dbReference type="ARBA" id="ARBA00006528"/>
    </source>
</evidence>
<dbReference type="OrthoDB" id="203097at2759"/>
<keyword evidence="6 8" id="KW-0472">Membrane</keyword>
<reference evidence="11" key="1">
    <citation type="submission" date="2025-08" db="UniProtKB">
        <authorList>
            <consortium name="RefSeq"/>
        </authorList>
    </citation>
    <scope>IDENTIFICATION</scope>
    <source>
        <tissue evidence="11">Gonad</tissue>
    </source>
</reference>
<dbReference type="KEGG" id="bbel:109482111"/>
<evidence type="ECO:0000313" key="10">
    <source>
        <dbReference type="Proteomes" id="UP000515135"/>
    </source>
</evidence>
<proteinExistence type="inferred from homology"/>
<name>A0A6P4ZGL7_BRABE</name>
<feature type="transmembrane region" description="Helical" evidence="8">
    <location>
        <begin position="228"/>
        <end position="246"/>
    </location>
</feature>
<evidence type="ECO:0000256" key="3">
    <source>
        <dbReference type="ARBA" id="ARBA00022692"/>
    </source>
</evidence>
<keyword evidence="9" id="KW-0732">Signal</keyword>
<evidence type="ECO:0000256" key="1">
    <source>
        <dbReference type="ARBA" id="ARBA00004141"/>
    </source>
</evidence>
<evidence type="ECO:0000256" key="7">
    <source>
        <dbReference type="SAM" id="MobiDB-lite"/>
    </source>
</evidence>
<dbReference type="AlphaFoldDB" id="A0A6P4ZGL7"/>
<feature type="chain" id="PRO_5028174763" evidence="9">
    <location>
        <begin position="21"/>
        <end position="448"/>
    </location>
</feature>
<feature type="transmembrane region" description="Helical" evidence="8">
    <location>
        <begin position="193"/>
        <end position="216"/>
    </location>
</feature>
<dbReference type="RefSeq" id="XP_019640355.1">
    <property type="nucleotide sequence ID" value="XM_019784796.1"/>
</dbReference>
<dbReference type="PANTHER" id="PTHR10361:SF65">
    <property type="entry name" value="ILEAL SODIUM_BILE ACID COTRANSPORTER"/>
    <property type="match status" value="1"/>
</dbReference>
<keyword evidence="10" id="KW-1185">Reference proteome</keyword>
<dbReference type="InterPro" id="IPR038770">
    <property type="entry name" value="Na+/solute_symporter_sf"/>
</dbReference>
<evidence type="ECO:0000256" key="4">
    <source>
        <dbReference type="ARBA" id="ARBA00022847"/>
    </source>
</evidence>
<evidence type="ECO:0000256" key="5">
    <source>
        <dbReference type="ARBA" id="ARBA00022989"/>
    </source>
</evidence>
<dbReference type="InterPro" id="IPR004710">
    <property type="entry name" value="Bilac:Na_transpt"/>
</dbReference>
<feature type="signal peptide" evidence="9">
    <location>
        <begin position="1"/>
        <end position="20"/>
    </location>
</feature>
<keyword evidence="5 8" id="KW-1133">Transmembrane helix</keyword>
<feature type="transmembrane region" description="Helical" evidence="8">
    <location>
        <begin position="130"/>
        <end position="150"/>
    </location>
</feature>